<dbReference type="NCBIfam" id="TIGR01087">
    <property type="entry name" value="murD"/>
    <property type="match status" value="1"/>
</dbReference>
<comment type="function">
    <text evidence="7 8">Cell wall formation. Catalyzes the addition of glutamate to the nucleotide precursor UDP-N-acetylmuramoyl-L-alanine (UMA).</text>
</comment>
<evidence type="ECO:0000259" key="10">
    <source>
        <dbReference type="Pfam" id="PF08245"/>
    </source>
</evidence>
<proteinExistence type="inferred from homology"/>
<dbReference type="EMBL" id="AAUX01000001">
    <property type="protein sequence ID" value="EAV46815.1"/>
    <property type="molecule type" value="Genomic_DNA"/>
</dbReference>
<dbReference type="InterPro" id="IPR013221">
    <property type="entry name" value="Mur_ligase_cen"/>
</dbReference>
<keyword evidence="12" id="KW-1185">Reference proteome</keyword>
<evidence type="ECO:0000256" key="7">
    <source>
        <dbReference type="HAMAP-Rule" id="MF_00639"/>
    </source>
</evidence>
<reference evidence="11 12" key="1">
    <citation type="submission" date="2006-11" db="EMBL/GenBank/DDBJ databases">
        <authorList>
            <person name="Giovannoni S."/>
            <person name="Vergin K."/>
            <person name="Ferriera S."/>
            <person name="Johnson J."/>
            <person name="Kravitz S."/>
            <person name="Beeson K."/>
            <person name="Sutton G."/>
            <person name="Rogers Y.-H."/>
            <person name="Friedman R."/>
            <person name="Frazier M."/>
            <person name="Venter J.C."/>
        </authorList>
    </citation>
    <scope>NUCLEOTIDE SEQUENCE [LARGE SCALE GENOMIC DNA]</scope>
    <source>
        <strain evidence="11 12">HTCC2181</strain>
    </source>
</reference>
<keyword evidence="5 7" id="KW-0547">Nucleotide-binding</keyword>
<name>A0P5K5_9PROT</name>
<dbReference type="Pfam" id="PF21799">
    <property type="entry name" value="MurD-like_N"/>
    <property type="match status" value="1"/>
</dbReference>
<evidence type="ECO:0000259" key="9">
    <source>
        <dbReference type="Pfam" id="PF02875"/>
    </source>
</evidence>
<dbReference type="GO" id="GO:0009252">
    <property type="term" value="P:peptidoglycan biosynthetic process"/>
    <property type="evidence" value="ECO:0007669"/>
    <property type="project" value="UniProtKB-UniRule"/>
</dbReference>
<dbReference type="Gene3D" id="3.40.1190.10">
    <property type="entry name" value="Mur-like, catalytic domain"/>
    <property type="match status" value="1"/>
</dbReference>
<keyword evidence="7 8" id="KW-0961">Cell wall biogenesis/degradation</keyword>
<dbReference type="GO" id="GO:0051301">
    <property type="term" value="P:cell division"/>
    <property type="evidence" value="ECO:0007669"/>
    <property type="project" value="UniProtKB-KW"/>
</dbReference>
<dbReference type="GO" id="GO:0071555">
    <property type="term" value="P:cell wall organization"/>
    <property type="evidence" value="ECO:0007669"/>
    <property type="project" value="UniProtKB-KW"/>
</dbReference>
<evidence type="ECO:0000256" key="8">
    <source>
        <dbReference type="RuleBase" id="RU003664"/>
    </source>
</evidence>
<comment type="pathway">
    <text evidence="2 7 8">Cell wall biogenesis; peptidoglycan biosynthesis.</text>
</comment>
<dbReference type="InterPro" id="IPR005762">
    <property type="entry name" value="MurD"/>
</dbReference>
<keyword evidence="7 8" id="KW-0573">Peptidoglycan synthesis</keyword>
<dbReference type="UniPathway" id="UPA00219"/>
<evidence type="ECO:0000313" key="12">
    <source>
        <dbReference type="Proteomes" id="UP000054262"/>
    </source>
</evidence>
<evidence type="ECO:0000256" key="5">
    <source>
        <dbReference type="ARBA" id="ARBA00022741"/>
    </source>
</evidence>
<accession>A0P5K5</accession>
<dbReference type="PANTHER" id="PTHR43692:SF1">
    <property type="entry name" value="UDP-N-ACETYLMURAMOYLALANINE--D-GLUTAMATE LIGASE"/>
    <property type="match status" value="1"/>
</dbReference>
<dbReference type="InterPro" id="IPR004101">
    <property type="entry name" value="Mur_ligase_C"/>
</dbReference>
<dbReference type="PANTHER" id="PTHR43692">
    <property type="entry name" value="UDP-N-ACETYLMURAMOYLALANINE--D-GLUTAMATE LIGASE"/>
    <property type="match status" value="1"/>
</dbReference>
<dbReference type="GO" id="GO:0008764">
    <property type="term" value="F:UDP-N-acetylmuramoylalanine-D-glutamate ligase activity"/>
    <property type="evidence" value="ECO:0007669"/>
    <property type="project" value="UniProtKB-UniRule"/>
</dbReference>
<dbReference type="Proteomes" id="UP000054262">
    <property type="component" value="Unassembled WGS sequence"/>
</dbReference>
<keyword evidence="4 7" id="KW-0436">Ligase</keyword>
<keyword evidence="6 7" id="KW-0067">ATP-binding</keyword>
<sequence length="481" mass="54470">MTQIASSQKSLIQNSREKNYLIVGLGKSGVSSAKYLVQQKKKFDPQINISTYDKYLDINKQKELLKGLSIKNFYTGDIKHEMCPKDTCIVLSPGISFSEIKAIAQGKDVVNDIFLFLKFIEKNNHRVKNLKIIGVTGTNGKTTTCFFLEHLYKSLGVNVRVAGNIGLSPLELIDDLDYIEIIILEISSFQLLPFISKGLPVKLDVGILLNLSPDHLDIHKNMEEYYQTKAELLRSSKRTVVSHNLGLNTSTEFTDISFGEGFEEVSKINNNGKSLIKYRQYFQYNKKYIFDDQGFRVEINKLKITGGHNLLNITAGIAAFRVLGGSSNRLKNILAEFKGIPHRIEWVRLLNDVDYFNDSKGTNVASTVAALENFRDKKNIILIAGGESKGQSLLPLRDHIKRNVTHLLLIGKDAKLFEECFKDIITTQIVRYESMDDAVCHAYRFARKHGVILLSPACSSIDMYKNYTERGNHFKEIVQRL</sequence>
<keyword evidence="3 7" id="KW-0963">Cytoplasm</keyword>
<dbReference type="Pfam" id="PF08245">
    <property type="entry name" value="Mur_ligase_M"/>
    <property type="match status" value="1"/>
</dbReference>
<feature type="domain" description="Mur ligase C-terminal" evidence="9">
    <location>
        <begin position="342"/>
        <end position="458"/>
    </location>
</feature>
<dbReference type="HAMAP" id="MF_00639">
    <property type="entry name" value="MurD"/>
    <property type="match status" value="1"/>
</dbReference>
<comment type="caution">
    <text evidence="11">The sequence shown here is derived from an EMBL/GenBank/DDBJ whole genome shotgun (WGS) entry which is preliminary data.</text>
</comment>
<evidence type="ECO:0000256" key="6">
    <source>
        <dbReference type="ARBA" id="ARBA00022840"/>
    </source>
</evidence>
<evidence type="ECO:0000256" key="1">
    <source>
        <dbReference type="ARBA" id="ARBA00004496"/>
    </source>
</evidence>
<dbReference type="InterPro" id="IPR036615">
    <property type="entry name" value="Mur_ligase_C_dom_sf"/>
</dbReference>
<comment type="subcellular location">
    <subcellularLocation>
        <location evidence="1 7 8">Cytoplasm</location>
    </subcellularLocation>
</comment>
<dbReference type="EC" id="6.3.2.9" evidence="7 8"/>
<gene>
    <name evidence="7" type="primary">murD</name>
    <name evidence="11" type="ORF">MB2181_02040</name>
</gene>
<evidence type="ECO:0000256" key="2">
    <source>
        <dbReference type="ARBA" id="ARBA00004752"/>
    </source>
</evidence>
<dbReference type="SUPFAM" id="SSF53244">
    <property type="entry name" value="MurD-like peptide ligases, peptide-binding domain"/>
    <property type="match status" value="1"/>
</dbReference>
<dbReference type="GO" id="GO:0005524">
    <property type="term" value="F:ATP binding"/>
    <property type="evidence" value="ECO:0007669"/>
    <property type="project" value="UniProtKB-UniRule"/>
</dbReference>
<dbReference type="Gene3D" id="3.90.190.20">
    <property type="entry name" value="Mur ligase, C-terminal domain"/>
    <property type="match status" value="1"/>
</dbReference>
<protein>
    <recommendedName>
        <fullName evidence="7 8">UDP-N-acetylmuramoylalanine--D-glutamate ligase</fullName>
        <ecNumber evidence="7 8">6.3.2.9</ecNumber>
    </recommendedName>
    <alternativeName>
        <fullName evidence="7">D-glutamic acid-adding enzyme</fullName>
    </alternativeName>
    <alternativeName>
        <fullName evidence="7">UDP-N-acetylmuramoyl-L-alanyl-D-glutamate synthetase</fullName>
    </alternativeName>
</protein>
<comment type="catalytic activity">
    <reaction evidence="7 8">
        <text>UDP-N-acetyl-alpha-D-muramoyl-L-alanine + D-glutamate + ATP = UDP-N-acetyl-alpha-D-muramoyl-L-alanyl-D-glutamate + ADP + phosphate + H(+)</text>
        <dbReference type="Rhea" id="RHEA:16429"/>
        <dbReference type="ChEBI" id="CHEBI:15378"/>
        <dbReference type="ChEBI" id="CHEBI:29986"/>
        <dbReference type="ChEBI" id="CHEBI:30616"/>
        <dbReference type="ChEBI" id="CHEBI:43474"/>
        <dbReference type="ChEBI" id="CHEBI:83898"/>
        <dbReference type="ChEBI" id="CHEBI:83900"/>
        <dbReference type="ChEBI" id="CHEBI:456216"/>
        <dbReference type="EC" id="6.3.2.9"/>
    </reaction>
</comment>
<evidence type="ECO:0000256" key="3">
    <source>
        <dbReference type="ARBA" id="ARBA00022490"/>
    </source>
</evidence>
<keyword evidence="7 8" id="KW-0133">Cell shape</keyword>
<keyword evidence="7 8" id="KW-0131">Cell cycle</keyword>
<keyword evidence="7 8" id="KW-0132">Cell division</keyword>
<comment type="similarity">
    <text evidence="7">Belongs to the MurCDEF family.</text>
</comment>
<evidence type="ECO:0000256" key="4">
    <source>
        <dbReference type="ARBA" id="ARBA00022598"/>
    </source>
</evidence>
<dbReference type="AlphaFoldDB" id="A0P5K5"/>
<dbReference type="GO" id="GO:0008360">
    <property type="term" value="P:regulation of cell shape"/>
    <property type="evidence" value="ECO:0007669"/>
    <property type="project" value="UniProtKB-KW"/>
</dbReference>
<dbReference type="InterPro" id="IPR036565">
    <property type="entry name" value="Mur-like_cat_sf"/>
</dbReference>
<dbReference type="GO" id="GO:0005737">
    <property type="term" value="C:cytoplasm"/>
    <property type="evidence" value="ECO:0007669"/>
    <property type="project" value="UniProtKB-SubCell"/>
</dbReference>
<dbReference type="Gene3D" id="3.40.50.720">
    <property type="entry name" value="NAD(P)-binding Rossmann-like Domain"/>
    <property type="match status" value="1"/>
</dbReference>
<organism evidence="11 12">
    <name type="scientific">Methylophilales bacterium HTCC2181</name>
    <dbReference type="NCBI Taxonomy" id="383631"/>
    <lineage>
        <taxon>Bacteria</taxon>
        <taxon>Pseudomonadati</taxon>
        <taxon>Pseudomonadota</taxon>
        <taxon>Betaproteobacteria</taxon>
        <taxon>Nitrosomonadales</taxon>
        <taxon>OM43 clade</taxon>
    </lineage>
</organism>
<evidence type="ECO:0000313" key="11">
    <source>
        <dbReference type="EMBL" id="EAV46815.1"/>
    </source>
</evidence>
<feature type="domain" description="Mur ligase central" evidence="10">
    <location>
        <begin position="135"/>
        <end position="319"/>
    </location>
</feature>
<dbReference type="SUPFAM" id="SSF53623">
    <property type="entry name" value="MurD-like peptide ligases, catalytic domain"/>
    <property type="match status" value="1"/>
</dbReference>
<dbReference type="OrthoDB" id="9809796at2"/>
<feature type="binding site" evidence="7">
    <location>
        <begin position="137"/>
        <end position="143"/>
    </location>
    <ligand>
        <name>ATP</name>
        <dbReference type="ChEBI" id="CHEBI:30616"/>
    </ligand>
</feature>
<dbReference type="Pfam" id="PF02875">
    <property type="entry name" value="Mur_ligase_C"/>
    <property type="match status" value="1"/>
</dbReference>